<protein>
    <submittedName>
        <fullName evidence="1">Uncharacterized protein</fullName>
    </submittedName>
</protein>
<dbReference type="Proteomes" id="UP000316621">
    <property type="component" value="Chromosome 10"/>
</dbReference>
<keyword evidence="2" id="KW-1185">Reference proteome</keyword>
<sequence>MVLVVEFKDEDQLQNGFMLRVMEMTVNNNKSGAVSGSMLCCNRGFRASTTPKLKLLVSVTFNCLLRFKAMSNHGYEIVQTLIVDT</sequence>
<evidence type="ECO:0000313" key="2">
    <source>
        <dbReference type="Proteomes" id="UP000316621"/>
    </source>
</evidence>
<dbReference type="EMBL" id="CM010724">
    <property type="protein sequence ID" value="RZC80612.1"/>
    <property type="molecule type" value="Genomic_DNA"/>
</dbReference>
<name>A0A4Y7L7I3_PAPSO</name>
<evidence type="ECO:0000313" key="1">
    <source>
        <dbReference type="EMBL" id="RZC80612.1"/>
    </source>
</evidence>
<organism evidence="1 2">
    <name type="scientific">Papaver somniferum</name>
    <name type="common">Opium poppy</name>
    <dbReference type="NCBI Taxonomy" id="3469"/>
    <lineage>
        <taxon>Eukaryota</taxon>
        <taxon>Viridiplantae</taxon>
        <taxon>Streptophyta</taxon>
        <taxon>Embryophyta</taxon>
        <taxon>Tracheophyta</taxon>
        <taxon>Spermatophyta</taxon>
        <taxon>Magnoliopsida</taxon>
        <taxon>Ranunculales</taxon>
        <taxon>Papaveraceae</taxon>
        <taxon>Papaveroideae</taxon>
        <taxon>Papaver</taxon>
    </lineage>
</organism>
<accession>A0A4Y7L7I3</accession>
<dbReference type="Gramene" id="RZC80612">
    <property type="protein sequence ID" value="RZC80612"/>
    <property type="gene ID" value="C5167_043193"/>
</dbReference>
<dbReference type="AlphaFoldDB" id="A0A4Y7L7I3"/>
<proteinExistence type="predicted"/>
<reference evidence="1 2" key="1">
    <citation type="journal article" date="2018" name="Science">
        <title>The opium poppy genome and morphinan production.</title>
        <authorList>
            <person name="Guo L."/>
            <person name="Winzer T."/>
            <person name="Yang X."/>
            <person name="Li Y."/>
            <person name="Ning Z."/>
            <person name="He Z."/>
            <person name="Teodor R."/>
            <person name="Lu Y."/>
            <person name="Bowser T.A."/>
            <person name="Graham I.A."/>
            <person name="Ye K."/>
        </authorList>
    </citation>
    <scope>NUCLEOTIDE SEQUENCE [LARGE SCALE GENOMIC DNA]</scope>
    <source>
        <strain evidence="2">cv. HN1</strain>
        <tissue evidence="1">Leaves</tissue>
    </source>
</reference>
<gene>
    <name evidence="1" type="ORF">C5167_043193</name>
</gene>